<dbReference type="SUPFAM" id="SSF47336">
    <property type="entry name" value="ACP-like"/>
    <property type="match status" value="1"/>
</dbReference>
<dbReference type="CDD" id="cd08952">
    <property type="entry name" value="KR_1_SDR_x"/>
    <property type="match status" value="1"/>
</dbReference>
<dbReference type="InterPro" id="IPR006162">
    <property type="entry name" value="Ppantetheine_attach_site"/>
</dbReference>
<evidence type="ECO:0000256" key="6">
    <source>
        <dbReference type="ARBA" id="ARBA00023315"/>
    </source>
</evidence>
<dbReference type="SUPFAM" id="SSF51735">
    <property type="entry name" value="NAD(P)-binding Rossmann-fold domains"/>
    <property type="match status" value="2"/>
</dbReference>
<dbReference type="Proteomes" id="UP001601627">
    <property type="component" value="Unassembled WGS sequence"/>
</dbReference>
<proteinExistence type="predicted"/>
<evidence type="ECO:0000256" key="7">
    <source>
        <dbReference type="SAM" id="MobiDB-lite"/>
    </source>
</evidence>
<dbReference type="InterPro" id="IPR057326">
    <property type="entry name" value="KR_dom"/>
</dbReference>
<feature type="region of interest" description="Disordered" evidence="7">
    <location>
        <begin position="1178"/>
        <end position="1201"/>
    </location>
</feature>
<dbReference type="PANTHER" id="PTHR43775:SF51">
    <property type="entry name" value="INACTIVE PHENOLPHTHIOCEROL SYNTHESIS POLYKETIDE SYNTHASE TYPE I PKS1-RELATED"/>
    <property type="match status" value="1"/>
</dbReference>
<dbReference type="Pfam" id="PF08659">
    <property type="entry name" value="KR"/>
    <property type="match status" value="1"/>
</dbReference>
<dbReference type="PANTHER" id="PTHR43775">
    <property type="entry name" value="FATTY ACID SYNTHASE"/>
    <property type="match status" value="1"/>
</dbReference>
<dbReference type="SUPFAM" id="SSF55048">
    <property type="entry name" value="Probable ACP-binding domain of malonyl-CoA ACP transacylase"/>
    <property type="match status" value="1"/>
</dbReference>
<dbReference type="Gene3D" id="1.10.1200.10">
    <property type="entry name" value="ACP-like"/>
    <property type="match status" value="1"/>
</dbReference>
<dbReference type="SUPFAM" id="SSF53901">
    <property type="entry name" value="Thiolase-like"/>
    <property type="match status" value="1"/>
</dbReference>
<keyword evidence="4" id="KW-0045">Antibiotic biosynthesis</keyword>
<evidence type="ECO:0000256" key="1">
    <source>
        <dbReference type="ARBA" id="ARBA00022450"/>
    </source>
</evidence>
<dbReference type="InterPro" id="IPR036291">
    <property type="entry name" value="NAD(P)-bd_dom_sf"/>
</dbReference>
<dbReference type="Pfam" id="PF00550">
    <property type="entry name" value="PP-binding"/>
    <property type="match status" value="1"/>
</dbReference>
<dbReference type="SMART" id="SM01294">
    <property type="entry name" value="PKS_PP_betabranch"/>
    <property type="match status" value="1"/>
</dbReference>
<keyword evidence="5" id="KW-0511">Multifunctional enzyme</keyword>
<protein>
    <submittedName>
        <fullName evidence="9">SDR family NAD(P)-dependent oxidoreductase</fullName>
    </submittedName>
</protein>
<name>A0ABW6QI91_9ACTN</name>
<dbReference type="Gene3D" id="3.40.366.10">
    <property type="entry name" value="Malonyl-Coenzyme A Acyl Carrier Protein, domain 2"/>
    <property type="match status" value="1"/>
</dbReference>
<evidence type="ECO:0000256" key="2">
    <source>
        <dbReference type="ARBA" id="ARBA00022553"/>
    </source>
</evidence>
<comment type="caution">
    <text evidence="9">The sequence shown here is derived from an EMBL/GenBank/DDBJ whole genome shotgun (WGS) entry which is preliminary data.</text>
</comment>
<dbReference type="SUPFAM" id="SSF52151">
    <property type="entry name" value="FabD/lysophospholipase-like"/>
    <property type="match status" value="1"/>
</dbReference>
<dbReference type="PROSITE" id="PS50075">
    <property type="entry name" value="CARRIER"/>
    <property type="match status" value="1"/>
</dbReference>
<dbReference type="InterPro" id="IPR013968">
    <property type="entry name" value="PKS_KR"/>
</dbReference>
<accession>A0ABW6QI91</accession>
<dbReference type="RefSeq" id="WP_388241869.1">
    <property type="nucleotide sequence ID" value="NZ_JBHVZQ010000078.1"/>
</dbReference>
<dbReference type="EMBL" id="JBHVZQ010000078">
    <property type="protein sequence ID" value="MFF1278945.1"/>
    <property type="molecule type" value="Genomic_DNA"/>
</dbReference>
<dbReference type="InterPro" id="IPR032821">
    <property type="entry name" value="PKS_assoc"/>
</dbReference>
<dbReference type="SMART" id="SM00822">
    <property type="entry name" value="PKS_KR"/>
    <property type="match status" value="1"/>
</dbReference>
<sequence>MDWSSGAVRLLTEQQTWPDTDRPRRAGVSSFGLSGTNAHIILEQAPDDPRADDLGADDDTVLPWLLSGRNEAALRAQAERLLVALKDRSDVASAPMAHALATTRSSFEQRAVILASTHQELAEELQNLHVGEAGLRTVVGEVRSGGRTAFLFSGQGAQRAGMGRELYEAFPVFAEAFDAVCAHVGDELRDVVFGDDTERLDRTECTQPALFAVEVALFRLVESFGIRPDFLIGHSIGEVAAAHVAGVMSLEDACALVTARGRLMQQLPAGGVMVAVEAAEAEVLPLLENHTGEVSIAAVNGPQAVVIAGAEAAVEQVASALKQQGRRTTRLRVSHAFHSPLMDPMLEAFREVAERIDYTPPSIPVVSNVTGQLATEGELASADYWVRHVRQAVRFADGVDTLTTHGVTRFLEIGPDGTLTALTQNRVPDGRGSLLTPVLRKDTPEHTSVLRAMALFHVDGAEIDWTAALGGGNVGARQVDLPTYAFQRTRFWPTITAHTVASATGLDSGGDASFWSIVERGAPGLADVLGVPEDALNAVLPALTEMRRGHMARAEVDGWRYRVEWEPVELPAGRSLSGRWLLLQAPGDVLLEGLERFVPGLERVTCDARDRAGLARALRSAFDGAEPAGVLSGLCLSVCGPGEASPASGHHAGVADTMALVQALGDIGASAPLWVLTRAGFGPGRAPGDPAQAAVWGFGRVAALEHPERWGGLVDLAPQPGDDALAAVIAVLAHGGEDQVTVRGAAVHARRLRPAPLPTPVPVPSGDDGSRVPRRLLVTGGTGALGVRVAEWFTGRGTKELVLASRGGTGVEGLAGTVARLEAAGAERVEVVACDVADRAQVAALLRAHPVDGIAHVAGVLDVEPIDAMTPAQVERVMAAKALGTVHLEELTRDADLSAFVVFSSIAGVWGSGGQAAYAAANACADAVVEARRARGAAGVSVAWGPWSGGGMVSDEGATELERRGLRMMDPERALMGLESALAGSDAAVVVADVAWERFVPAFTSRRAASLLTGLPQAEGVREPSDAAWAEPGSAGGVPALVEQVAALPPQGRAEALLGHVRRVAAKALGHADTSGVGADRAFRDMGFDSLTAVELRNALIKDTGLSLPTTLVFDHPTPAALARHLDAELSGDGGSMATRLADLESSVARIMNAGPDQDVRTLLGARLRALLDEIEGAGGAGDGGGRGEADDGLSLGDRLEGASDEELFDLISRELEQ</sequence>
<dbReference type="SMART" id="SM00827">
    <property type="entry name" value="PKS_AT"/>
    <property type="match status" value="1"/>
</dbReference>
<dbReference type="InterPro" id="IPR016035">
    <property type="entry name" value="Acyl_Trfase/lysoPLipase"/>
</dbReference>
<keyword evidence="2" id="KW-0597">Phosphoprotein</keyword>
<evidence type="ECO:0000256" key="3">
    <source>
        <dbReference type="ARBA" id="ARBA00022679"/>
    </source>
</evidence>
<dbReference type="InterPro" id="IPR014043">
    <property type="entry name" value="Acyl_transferase_dom"/>
</dbReference>
<evidence type="ECO:0000313" key="9">
    <source>
        <dbReference type="EMBL" id="MFF1278945.1"/>
    </source>
</evidence>
<dbReference type="InterPro" id="IPR036736">
    <property type="entry name" value="ACP-like_sf"/>
</dbReference>
<keyword evidence="10" id="KW-1185">Reference proteome</keyword>
<dbReference type="SMART" id="SM00823">
    <property type="entry name" value="PKS_PP"/>
    <property type="match status" value="1"/>
</dbReference>
<reference evidence="9 10" key="1">
    <citation type="submission" date="2024-09" db="EMBL/GenBank/DDBJ databases">
        <title>The Natural Products Discovery Center: Release of the First 8490 Sequenced Strains for Exploring Actinobacteria Biosynthetic Diversity.</title>
        <authorList>
            <person name="Kalkreuter E."/>
            <person name="Kautsar S.A."/>
            <person name="Yang D."/>
            <person name="Bader C.D."/>
            <person name="Teijaro C.N."/>
            <person name="Fluegel L."/>
            <person name="Davis C.M."/>
            <person name="Simpson J.R."/>
            <person name="Lauterbach L."/>
            <person name="Steele A.D."/>
            <person name="Gui C."/>
            <person name="Meng S."/>
            <person name="Li G."/>
            <person name="Viehrig K."/>
            <person name="Ye F."/>
            <person name="Su P."/>
            <person name="Kiefer A.F."/>
            <person name="Nichols A."/>
            <person name="Cepeda A.J."/>
            <person name="Yan W."/>
            <person name="Fan B."/>
            <person name="Jiang Y."/>
            <person name="Adhikari A."/>
            <person name="Zheng C.-J."/>
            <person name="Schuster L."/>
            <person name="Cowan T.M."/>
            <person name="Smanski M.J."/>
            <person name="Chevrette M.G."/>
            <person name="De Carvalho L.P.S."/>
            <person name="Shen B."/>
        </authorList>
    </citation>
    <scope>NUCLEOTIDE SEQUENCE [LARGE SCALE GENOMIC DNA]</scope>
    <source>
        <strain evidence="9 10">NPDC058328</strain>
    </source>
</reference>
<dbReference type="InterPro" id="IPR041618">
    <property type="entry name" value="PKS_DE"/>
</dbReference>
<dbReference type="InterPro" id="IPR050091">
    <property type="entry name" value="PKS_NRPS_Biosynth_Enz"/>
</dbReference>
<keyword evidence="1" id="KW-0596">Phosphopantetheine</keyword>
<dbReference type="InterPro" id="IPR016039">
    <property type="entry name" value="Thiolase-like"/>
</dbReference>
<evidence type="ECO:0000256" key="5">
    <source>
        <dbReference type="ARBA" id="ARBA00023268"/>
    </source>
</evidence>
<keyword evidence="6" id="KW-0012">Acyltransferase</keyword>
<organism evidence="9 10">
    <name type="scientific">Streptomyces marokkonensis</name>
    <dbReference type="NCBI Taxonomy" id="324855"/>
    <lineage>
        <taxon>Bacteria</taxon>
        <taxon>Bacillati</taxon>
        <taxon>Actinomycetota</taxon>
        <taxon>Actinomycetes</taxon>
        <taxon>Kitasatosporales</taxon>
        <taxon>Streptomycetaceae</taxon>
        <taxon>Streptomyces</taxon>
    </lineage>
</organism>
<dbReference type="Pfam" id="PF16197">
    <property type="entry name" value="KAsynt_C_assoc"/>
    <property type="match status" value="1"/>
</dbReference>
<dbReference type="InterPro" id="IPR001227">
    <property type="entry name" value="Ac_transferase_dom_sf"/>
</dbReference>
<dbReference type="Gene3D" id="3.40.50.720">
    <property type="entry name" value="NAD(P)-binding Rossmann-like Domain"/>
    <property type="match status" value="1"/>
</dbReference>
<evidence type="ECO:0000313" key="10">
    <source>
        <dbReference type="Proteomes" id="UP001601627"/>
    </source>
</evidence>
<dbReference type="Gene3D" id="3.40.47.10">
    <property type="match status" value="1"/>
</dbReference>
<gene>
    <name evidence="9" type="ORF">ACFVZC_37205</name>
</gene>
<dbReference type="Pfam" id="PF00698">
    <property type="entry name" value="Acyl_transf_1"/>
    <property type="match status" value="1"/>
</dbReference>
<dbReference type="InterPro" id="IPR020806">
    <property type="entry name" value="PKS_PP-bd"/>
</dbReference>
<feature type="compositionally biased region" description="Gly residues" evidence="7">
    <location>
        <begin position="1178"/>
        <end position="1187"/>
    </location>
</feature>
<dbReference type="InterPro" id="IPR016036">
    <property type="entry name" value="Malonyl_transacylase_ACP-bd"/>
</dbReference>
<dbReference type="Pfam" id="PF18369">
    <property type="entry name" value="PKS_DE"/>
    <property type="match status" value="1"/>
</dbReference>
<dbReference type="Gene3D" id="6.10.140.1830">
    <property type="match status" value="1"/>
</dbReference>
<dbReference type="Gene3D" id="3.30.70.3290">
    <property type="match status" value="1"/>
</dbReference>
<feature type="domain" description="Carrier" evidence="8">
    <location>
        <begin position="1055"/>
        <end position="1130"/>
    </location>
</feature>
<keyword evidence="3" id="KW-0808">Transferase</keyword>
<evidence type="ECO:0000256" key="4">
    <source>
        <dbReference type="ARBA" id="ARBA00023194"/>
    </source>
</evidence>
<evidence type="ECO:0000259" key="8">
    <source>
        <dbReference type="PROSITE" id="PS50075"/>
    </source>
</evidence>
<dbReference type="PROSITE" id="PS00012">
    <property type="entry name" value="PHOSPHOPANTETHEINE"/>
    <property type="match status" value="1"/>
</dbReference>
<dbReference type="InterPro" id="IPR009081">
    <property type="entry name" value="PP-bd_ACP"/>
</dbReference>